<dbReference type="InterPro" id="IPR009447">
    <property type="entry name" value="PIGW/GWT1"/>
</dbReference>
<feature type="transmembrane region" description="Helical" evidence="5">
    <location>
        <begin position="443"/>
        <end position="464"/>
    </location>
</feature>
<feature type="transmembrane region" description="Helical" evidence="5">
    <location>
        <begin position="241"/>
        <end position="259"/>
    </location>
</feature>
<dbReference type="Proteomes" id="UP001227230">
    <property type="component" value="Chromosome 2"/>
</dbReference>
<feature type="transmembrane region" description="Helical" evidence="5">
    <location>
        <begin position="216"/>
        <end position="234"/>
    </location>
</feature>
<dbReference type="EMBL" id="CP126649">
    <property type="protein sequence ID" value="WJZ82704.1"/>
    <property type="molecule type" value="Genomic_DNA"/>
</dbReference>
<feature type="transmembrane region" description="Helical" evidence="5">
    <location>
        <begin position="76"/>
        <end position="99"/>
    </location>
</feature>
<comment type="subcellular location">
    <subcellularLocation>
        <location evidence="1">Membrane</location>
        <topology evidence="1">Multi-pass membrane protein</topology>
    </subcellularLocation>
</comment>
<keyword evidence="3 5" id="KW-1133">Transmembrane helix</keyword>
<proteinExistence type="predicted"/>
<evidence type="ECO:0000313" key="7">
    <source>
        <dbReference type="Proteomes" id="UP001227230"/>
    </source>
</evidence>
<evidence type="ECO:0000256" key="1">
    <source>
        <dbReference type="ARBA" id="ARBA00004141"/>
    </source>
</evidence>
<feature type="transmembrane region" description="Helical" evidence="5">
    <location>
        <begin position="374"/>
        <end position="393"/>
    </location>
</feature>
<evidence type="ECO:0000313" key="6">
    <source>
        <dbReference type="EMBL" id="WJZ82704.1"/>
    </source>
</evidence>
<evidence type="ECO:0000256" key="2">
    <source>
        <dbReference type="ARBA" id="ARBA00022692"/>
    </source>
</evidence>
<feature type="transmembrane region" description="Helical" evidence="5">
    <location>
        <begin position="145"/>
        <end position="165"/>
    </location>
</feature>
<protein>
    <recommendedName>
        <fullName evidence="8">GPI-anchored wall transfer protein</fullName>
    </recommendedName>
</protein>
<sequence>MDPLAKSFNPNKHLKEQFVSNLTGSSILEIVALSTVVPSLIVLRHLIAFHRLFDPWATETSLKKSDNATVVSKNSWAYMATMTVDFLVIVLPILLFLTVLAEWTQICAILLMLVLLFSIAAKRFISSHYSLGGGTNSLRTNISSYRVSMMIVTCLCILAVDFQIFPRRYAKTETYGTSLMDLGVGSFVLGNALISHQARNIASMKWKTALKSTSPLILLGFGRLVFTAGVDYQVHVGEYGVQWNFFFTLAAVSILTPIVNLPPQYCGILGSLILIGHQSCLMNGLNMYLLSDKRGLDFISQNKEGFFSIFGYWGIYLTGVQLGNYLFFGNHSTTMWRSNKWARTRVWILSLLFWLLTVFLDRHVERVSRRMCNLAYVTLVLAQNLQVLGILMLSDYIPASETSVLEKAFDRNLLGSFLLANILTGLVNLYADTLFASSARALVILVIYSFTLSAVTGLMDLYGIRLKFW</sequence>
<organism evidence="6 7">
    <name type="scientific">Vitis vinifera</name>
    <name type="common">Grape</name>
    <dbReference type="NCBI Taxonomy" id="29760"/>
    <lineage>
        <taxon>Eukaryota</taxon>
        <taxon>Viridiplantae</taxon>
        <taxon>Streptophyta</taxon>
        <taxon>Embryophyta</taxon>
        <taxon>Tracheophyta</taxon>
        <taxon>Spermatophyta</taxon>
        <taxon>Magnoliopsida</taxon>
        <taxon>eudicotyledons</taxon>
        <taxon>Gunneridae</taxon>
        <taxon>Pentapetalae</taxon>
        <taxon>rosids</taxon>
        <taxon>Vitales</taxon>
        <taxon>Vitaceae</taxon>
        <taxon>Viteae</taxon>
        <taxon>Vitis</taxon>
    </lineage>
</organism>
<keyword evidence="4 5" id="KW-0472">Membrane</keyword>
<feature type="transmembrane region" description="Helical" evidence="5">
    <location>
        <begin position="413"/>
        <end position="431"/>
    </location>
</feature>
<dbReference type="Pfam" id="PF06423">
    <property type="entry name" value="GWT1"/>
    <property type="match status" value="1"/>
</dbReference>
<feature type="transmembrane region" description="Helical" evidence="5">
    <location>
        <begin position="106"/>
        <end position="125"/>
    </location>
</feature>
<dbReference type="PIRSF" id="PIRSF017321">
    <property type="entry name" value="GWT1"/>
    <property type="match status" value="1"/>
</dbReference>
<dbReference type="PANTHER" id="PTHR20661:SF0">
    <property type="entry name" value="PHOSPHATIDYLINOSITOL-GLYCAN BIOSYNTHESIS CLASS W PROTEIN"/>
    <property type="match status" value="1"/>
</dbReference>
<feature type="transmembrane region" description="Helical" evidence="5">
    <location>
        <begin position="177"/>
        <end position="196"/>
    </location>
</feature>
<keyword evidence="7" id="KW-1185">Reference proteome</keyword>
<accession>A0ABY9BJD0</accession>
<evidence type="ECO:0008006" key="8">
    <source>
        <dbReference type="Google" id="ProtNLM"/>
    </source>
</evidence>
<gene>
    <name evidence="6" type="ORF">VitviT2T_002439</name>
</gene>
<feature type="transmembrane region" description="Helical" evidence="5">
    <location>
        <begin position="265"/>
        <end position="285"/>
    </location>
</feature>
<evidence type="ECO:0000256" key="3">
    <source>
        <dbReference type="ARBA" id="ARBA00022989"/>
    </source>
</evidence>
<reference evidence="6 7" key="1">
    <citation type="journal article" date="2023" name="Hortic Res">
        <title>The complete reference genome for grapevine (Vitis vinifera L.) genetics and breeding.</title>
        <authorList>
            <person name="Shi X."/>
            <person name="Cao S."/>
            <person name="Wang X."/>
            <person name="Huang S."/>
            <person name="Wang Y."/>
            <person name="Liu Z."/>
            <person name="Liu W."/>
            <person name="Leng X."/>
            <person name="Peng Y."/>
            <person name="Wang N."/>
            <person name="Wang Y."/>
            <person name="Ma Z."/>
            <person name="Xu X."/>
            <person name="Zhang F."/>
            <person name="Xue H."/>
            <person name="Zhong H."/>
            <person name="Wang Y."/>
            <person name="Zhang K."/>
            <person name="Velt A."/>
            <person name="Avia K."/>
            <person name="Holtgrawe D."/>
            <person name="Grimplet J."/>
            <person name="Matus J.T."/>
            <person name="Ware D."/>
            <person name="Wu X."/>
            <person name="Wang H."/>
            <person name="Liu C."/>
            <person name="Fang Y."/>
            <person name="Rustenholz C."/>
            <person name="Cheng Z."/>
            <person name="Xiao H."/>
            <person name="Zhou Y."/>
        </authorList>
    </citation>
    <scope>NUCLEOTIDE SEQUENCE [LARGE SCALE GENOMIC DNA]</scope>
    <source>
        <strain evidence="7">cv. Pinot noir / PN40024</strain>
        <tissue evidence="6">Leaf</tissue>
    </source>
</reference>
<feature type="transmembrane region" description="Helical" evidence="5">
    <location>
        <begin position="21"/>
        <end position="47"/>
    </location>
</feature>
<evidence type="ECO:0000256" key="4">
    <source>
        <dbReference type="ARBA" id="ARBA00023136"/>
    </source>
</evidence>
<keyword evidence="2 5" id="KW-0812">Transmembrane</keyword>
<name>A0ABY9BJD0_VITVI</name>
<feature type="transmembrane region" description="Helical" evidence="5">
    <location>
        <begin position="306"/>
        <end position="326"/>
    </location>
</feature>
<evidence type="ECO:0000256" key="5">
    <source>
        <dbReference type="SAM" id="Phobius"/>
    </source>
</evidence>
<dbReference type="PANTHER" id="PTHR20661">
    <property type="entry name" value="PHOSPHATIDYLINOSITOL-GLYCAN BIOSYNTHESIS CLASS W PROTEIN"/>
    <property type="match status" value="1"/>
</dbReference>